<dbReference type="GO" id="GO:0007266">
    <property type="term" value="P:Rho protein signal transduction"/>
    <property type="evidence" value="ECO:0007669"/>
    <property type="project" value="TreeGrafter"/>
</dbReference>
<dbReference type="GO" id="GO:0005096">
    <property type="term" value="F:GTPase activator activity"/>
    <property type="evidence" value="ECO:0007669"/>
    <property type="project" value="TreeGrafter"/>
</dbReference>
<keyword evidence="4" id="KW-1185">Reference proteome</keyword>
<dbReference type="SUPFAM" id="SSF48350">
    <property type="entry name" value="GTPase activation domain, GAP"/>
    <property type="match status" value="1"/>
</dbReference>
<evidence type="ECO:0000313" key="5">
    <source>
        <dbReference type="WBParaSite" id="HCON_00121540-00002"/>
    </source>
</evidence>
<dbReference type="SMART" id="SM00324">
    <property type="entry name" value="RhoGAP"/>
    <property type="match status" value="1"/>
</dbReference>
<dbReference type="Pfam" id="PF00620">
    <property type="entry name" value="RhoGAP"/>
    <property type="match status" value="1"/>
</dbReference>
<dbReference type="InterPro" id="IPR008936">
    <property type="entry name" value="Rho_GTPase_activation_prot"/>
</dbReference>
<dbReference type="OMA" id="FIFNASP"/>
<accession>A0A912MR70</accession>
<proteinExistence type="predicted"/>
<organism evidence="4 5">
    <name type="scientific">Haemonchus contortus</name>
    <name type="common">Barber pole worm</name>
    <dbReference type="NCBI Taxonomy" id="6289"/>
    <lineage>
        <taxon>Eukaryota</taxon>
        <taxon>Metazoa</taxon>
        <taxon>Ecdysozoa</taxon>
        <taxon>Nematoda</taxon>
        <taxon>Chromadorea</taxon>
        <taxon>Rhabditida</taxon>
        <taxon>Rhabditina</taxon>
        <taxon>Rhabditomorpha</taxon>
        <taxon>Strongyloidea</taxon>
        <taxon>Trichostrongylidae</taxon>
        <taxon>Haemonchus</taxon>
    </lineage>
</organism>
<feature type="compositionally biased region" description="Low complexity" evidence="1">
    <location>
        <begin position="1037"/>
        <end position="1050"/>
    </location>
</feature>
<dbReference type="InterPro" id="IPR045786">
    <property type="entry name" value="RhoGAP_pG1_pG2"/>
</dbReference>
<dbReference type="OrthoDB" id="9994905at2759"/>
<feature type="compositionally biased region" description="Basic and acidic residues" evidence="1">
    <location>
        <begin position="1162"/>
        <end position="1172"/>
    </location>
</feature>
<evidence type="ECO:0000313" key="4">
    <source>
        <dbReference type="Proteomes" id="UP000025227"/>
    </source>
</evidence>
<protein>
    <submittedName>
        <fullName evidence="5">Rho GTPase-activating protein 190</fullName>
    </submittedName>
</protein>
<feature type="compositionally biased region" description="Low complexity" evidence="1">
    <location>
        <begin position="1141"/>
        <end position="1161"/>
    </location>
</feature>
<feature type="domain" description="Rho-GAP" evidence="2">
    <location>
        <begin position="1362"/>
        <end position="1554"/>
    </location>
</feature>
<dbReference type="SUPFAM" id="SSF52540">
    <property type="entry name" value="P-loop containing nucleoside triphosphate hydrolases"/>
    <property type="match status" value="1"/>
</dbReference>
<feature type="region of interest" description="Disordered" evidence="1">
    <location>
        <begin position="1306"/>
        <end position="1357"/>
    </location>
</feature>
<reference evidence="5" key="1">
    <citation type="submission" date="2022-10" db="UniProtKB">
        <authorList>
            <consortium name="WormBaseParasite"/>
        </authorList>
    </citation>
    <scope>IDENTIFICATION</scope>
    <source>
        <strain evidence="5">MHco3</strain>
    </source>
</reference>
<dbReference type="Pfam" id="PF19518">
    <property type="entry name" value="RhoGAP_pG1_pG2"/>
    <property type="match status" value="1"/>
</dbReference>
<dbReference type="GO" id="GO:0008361">
    <property type="term" value="P:regulation of cell size"/>
    <property type="evidence" value="ECO:0007669"/>
    <property type="project" value="TreeGrafter"/>
</dbReference>
<feature type="region of interest" description="Disordered" evidence="1">
    <location>
        <begin position="1106"/>
        <end position="1217"/>
    </location>
</feature>
<evidence type="ECO:0000256" key="1">
    <source>
        <dbReference type="SAM" id="MobiDB-lite"/>
    </source>
</evidence>
<dbReference type="WBParaSite" id="HCON_00121540-00002">
    <property type="protein sequence ID" value="HCON_00121540-00002"/>
    <property type="gene ID" value="HCON_00121540"/>
</dbReference>
<dbReference type="Gene3D" id="3.40.50.300">
    <property type="entry name" value="P-loop containing nucleotide triphosphate hydrolases"/>
    <property type="match status" value="1"/>
</dbReference>
<dbReference type="CDD" id="cd00882">
    <property type="entry name" value="Ras_like_GTPase"/>
    <property type="match status" value="1"/>
</dbReference>
<dbReference type="InterPro" id="IPR051978">
    <property type="entry name" value="Rho-GAP_domain"/>
</dbReference>
<evidence type="ECO:0000259" key="2">
    <source>
        <dbReference type="PROSITE" id="PS50238"/>
    </source>
</evidence>
<evidence type="ECO:0000259" key="3">
    <source>
        <dbReference type="PROSITE" id="PS51853"/>
    </source>
</evidence>
<dbReference type="InterPro" id="IPR027417">
    <property type="entry name" value="P-loop_NTPase"/>
</dbReference>
<dbReference type="Proteomes" id="UP000025227">
    <property type="component" value="Unplaced"/>
</dbReference>
<dbReference type="GO" id="GO:0005829">
    <property type="term" value="C:cytosol"/>
    <property type="evidence" value="ECO:0007669"/>
    <property type="project" value="TreeGrafter"/>
</dbReference>
<dbReference type="Pfam" id="PF23083">
    <property type="entry name" value="FF_RHG35_4th"/>
    <property type="match status" value="1"/>
</dbReference>
<dbReference type="Gene3D" id="1.10.555.10">
    <property type="entry name" value="Rho GTPase activation protein"/>
    <property type="match status" value="1"/>
</dbReference>
<dbReference type="PANTHER" id="PTHR46005">
    <property type="entry name" value="RHO GTPASE-ACTIVATING PROTEIN 190"/>
    <property type="match status" value="1"/>
</dbReference>
<feature type="domain" description="PG2 pseudoGTPase" evidence="3">
    <location>
        <begin position="784"/>
        <end position="959"/>
    </location>
</feature>
<dbReference type="InterPro" id="IPR057284">
    <property type="entry name" value="FF_RHG35_4th"/>
</dbReference>
<sequence>MQRTITVSVIGVSGREAVKGTKGVGKSLICNRFVRGDFDEFFPEHCSVLSQTDFGGSPVINNDHWLYWGDRQISLDDSSSTVTIRVIEQTEFLDDETYEPIAGPSTSEPYAKRCCQIRLESRDKLMYIQKEQLGLEAEFDQQVLPDGKCTVDAFIYVFDASRTVGRTFESQCSSSATILSNVIKTKKPVVIALSQMDSVDDEARKALHSLLSRKDLKSTHITVIEVSALMNVNVDELFVATACAALRSKLRLKILSFSDALKTVTERNRDVRIAFTRLLHALLPVESWPSVRLSWSRLVSERCLERQPDYCNFVRIYGEATAKKVYDAHVNEAREHWMAARLRALLPNLPRVFATLLDKSDVADMSWTTANHLIHSHPLFDEFFQPLGQLGKQLDPLPSDYEARMTQSTLIDHRIPAEILLRHEARLAFEGYKQALETEQRKERLEEEFEFLLSDTPQVTPGKPLQDVSIFLQGYPAYDALPPSQAAMVYDRFQHDLLKRAEIEFRECLLENIELFVDVVRSFRGDFDNEAFPVSEREMLRIKEFLQDDFRYRQLSRLFELRDSIVRSFIMFLARPTVNECPSFNGCAQLAVHDAITVFFQKKKHSNTSTSHVVDIAVHGEMAMVAQFITDMNVLLRNEPFATGNGPATIRCYGADEVEDDKAQDRTQLFLLDSTASLDSARQSTKQRGLGSSTGTIGSITDPLPPVYVLVCDPGHYDLLPFLHQQGVNLAENTCGIFIGAGSADSEGAWSRASDCSSIFGRDQLLRICDTVCASQLDRRGALKIQLSVLCGDPLSLETLLVAVLGVESEALRAIRDPSQIGAGIIPIDVNWNSQRFAVDLHLGAYHSWLTAKTASSTHGHIVVYSARRAASFAHARAAVSRVLDDGCRTLTGKAILLVAVAELQDYFSDEETNLLLTEGSELATSIGASFITIPPDASSQQTAELARFFERVRNMVPKTTTLERPMKKNCDPYASHADCNRDRFRKDSHNMYSVYRTSHSAATLRSESSASGDSTVSSGHQERVTSAASAPALRNSISAMSISQSSASSRPRRRVAPMASPLRLPIPHEIPVPAPLATPEMIDIAPEYSIVQDALVDDEHIYATLDFSSEPPPKAPSKDEKKPNTVKKEKRRPLRARMFSNHSSTEPASSPSQPSSAGSSTHRDEAIDRKTQNAPKSPNVEWRWLPKSPCDQSRSAKTAPLKPRIAPKPTNISNPRMVCSMPTRSVTMDVINRESVVKARQIYAEGSQKKPALRQSLSIESFADLMGEKKKKFRFVRKVATSFRFKKPEKEPVVEKLVSAPYNLSRSLPQSPHVDRKPKKSACLASSEKTSNAFSWLPSRSPKRSHKASTENVQGVVSPTDTLETLAEKNGGIPLFLERCVKYIEKMMLDVNEEGGLEMEGLYRVPGNQAQLSELEKAFREKGDVDIAGLDMPVHVVATAVKNFFSCLAEPLIPTELHQDILDSMNGSEVIEQMHAVMTRLTPVNRNVLIYLTSHLERVASSPSTAMDVHNLSKVLFPTLFRPQFNDFLEMSSGTAKFQQATEIILQNASKIFHSHQAQSQRV</sequence>
<dbReference type="PANTHER" id="PTHR46005:SF4">
    <property type="entry name" value="RHO GTPASE-ACTIVATING PROTEIN 190"/>
    <property type="match status" value="1"/>
</dbReference>
<feature type="region of interest" description="Disordered" evidence="1">
    <location>
        <begin position="960"/>
        <end position="980"/>
    </location>
</feature>
<name>A0A912MR70_HAECO</name>
<dbReference type="PROSITE" id="PS51853">
    <property type="entry name" value="PG2"/>
    <property type="match status" value="1"/>
</dbReference>
<feature type="region of interest" description="Disordered" evidence="1">
    <location>
        <begin position="1003"/>
        <end position="1069"/>
    </location>
</feature>
<dbReference type="PROSITE" id="PS50238">
    <property type="entry name" value="RHOGAP"/>
    <property type="match status" value="1"/>
</dbReference>
<feature type="compositionally biased region" description="Basic and acidic residues" evidence="1">
    <location>
        <begin position="1117"/>
        <end position="1128"/>
    </location>
</feature>
<dbReference type="InterPro" id="IPR039006">
    <property type="entry name" value="RhoGAP_pG2"/>
</dbReference>
<feature type="compositionally biased region" description="Low complexity" evidence="1">
    <location>
        <begin position="1007"/>
        <end position="1019"/>
    </location>
</feature>
<dbReference type="GO" id="GO:0050770">
    <property type="term" value="P:regulation of axonogenesis"/>
    <property type="evidence" value="ECO:0007669"/>
    <property type="project" value="TreeGrafter"/>
</dbReference>
<dbReference type="InterPro" id="IPR000198">
    <property type="entry name" value="RhoGAP_dom"/>
</dbReference>